<dbReference type="InterPro" id="IPR052519">
    <property type="entry name" value="Euk-type_GlcNAc_Kinase"/>
</dbReference>
<organism evidence="7 8">
    <name type="scientific">Buddleja alternifolia</name>
    <dbReference type="NCBI Taxonomy" id="168488"/>
    <lineage>
        <taxon>Eukaryota</taxon>
        <taxon>Viridiplantae</taxon>
        <taxon>Streptophyta</taxon>
        <taxon>Embryophyta</taxon>
        <taxon>Tracheophyta</taxon>
        <taxon>Spermatophyta</taxon>
        <taxon>Magnoliopsida</taxon>
        <taxon>eudicotyledons</taxon>
        <taxon>Gunneridae</taxon>
        <taxon>Pentapetalae</taxon>
        <taxon>asterids</taxon>
        <taxon>lamiids</taxon>
        <taxon>Lamiales</taxon>
        <taxon>Scrophulariaceae</taxon>
        <taxon>Buddlejeae</taxon>
        <taxon>Buddleja</taxon>
    </lineage>
</organism>
<dbReference type="EC" id="2.7.1.59" evidence="2"/>
<evidence type="ECO:0000313" key="8">
    <source>
        <dbReference type="Proteomes" id="UP000826271"/>
    </source>
</evidence>
<evidence type="ECO:0000256" key="3">
    <source>
        <dbReference type="ARBA" id="ARBA00014974"/>
    </source>
</evidence>
<dbReference type="CDD" id="cd24081">
    <property type="entry name" value="ASKHA_NBD_DdNAGK-like"/>
    <property type="match status" value="1"/>
</dbReference>
<comment type="similarity">
    <text evidence="1">Belongs to the eukaryotic-type N-acetylglucosamine kinase family.</text>
</comment>
<proteinExistence type="inferred from homology"/>
<dbReference type="Gene3D" id="3.30.420.40">
    <property type="match status" value="2"/>
</dbReference>
<dbReference type="AlphaFoldDB" id="A0AAV6W3U9"/>
<dbReference type="EMBL" id="WHWC01000018">
    <property type="protein sequence ID" value="KAG8364524.1"/>
    <property type="molecule type" value="Genomic_DNA"/>
</dbReference>
<evidence type="ECO:0000256" key="2">
    <source>
        <dbReference type="ARBA" id="ARBA00012122"/>
    </source>
</evidence>
<dbReference type="PANTHER" id="PTHR43190">
    <property type="entry name" value="N-ACETYL-D-GLUCOSAMINE KINASE"/>
    <property type="match status" value="1"/>
</dbReference>
<comment type="caution">
    <text evidence="7">The sequence shown here is derived from an EMBL/GenBank/DDBJ whole genome shotgun (WGS) entry which is preliminary data.</text>
</comment>
<sequence>MKRYRNREIWDFEHQVMVGAHSSNGNGSKMLNNNNNCSSSSSSVNGRNVILGIDGGTTSTVCICMPLIPFTQPLPDPLPVLARAVAGCSNHNSVGESAARETLEHVMADVLSKSASTRSAVQAVCLSVSGVNHPTDQQRILTWLREIFPSHVRLYVQNDAVAALACGTMGKLHGCVLIAGTGTIAYGFAEDGREARASGAGPILGDWGSGYGIAAQALTAVIRAYDGRGPQTTLTHSILDQLELSSPDELIGYALNMKFDFRWTYSDPSWARIAALVPVVVSCAEAGDPVANKILHEAVHELASSVKAVVKRLELCGEDGNDPFPLVMVGGVLEANKRWDIGNEVTNCISKDFPGALPIRPKVEPAVGAALLAWNFLMRQCHQEALGR</sequence>
<dbReference type="PANTHER" id="PTHR43190:SF3">
    <property type="entry name" value="N-ACETYL-D-GLUCOSAMINE KINASE"/>
    <property type="match status" value="1"/>
</dbReference>
<name>A0AAV6W3U9_9LAMI</name>
<feature type="domain" description="ATPase BadF/BadG/BcrA/BcrD type" evidence="6">
    <location>
        <begin position="51"/>
        <end position="373"/>
    </location>
</feature>
<feature type="compositionally biased region" description="Low complexity" evidence="5">
    <location>
        <begin position="22"/>
        <end position="43"/>
    </location>
</feature>
<evidence type="ECO:0000259" key="6">
    <source>
        <dbReference type="Pfam" id="PF01869"/>
    </source>
</evidence>
<keyword evidence="8" id="KW-1185">Reference proteome</keyword>
<dbReference type="InterPro" id="IPR002731">
    <property type="entry name" value="ATPase_BadF"/>
</dbReference>
<accession>A0AAV6W3U9</accession>
<gene>
    <name evidence="7" type="ORF">BUALT_Bualt18G0006100</name>
</gene>
<evidence type="ECO:0000256" key="5">
    <source>
        <dbReference type="SAM" id="MobiDB-lite"/>
    </source>
</evidence>
<feature type="region of interest" description="Disordered" evidence="5">
    <location>
        <begin position="21"/>
        <end position="43"/>
    </location>
</feature>
<dbReference type="Pfam" id="PF01869">
    <property type="entry name" value="BcrAD_BadFG"/>
    <property type="match status" value="1"/>
</dbReference>
<dbReference type="SUPFAM" id="SSF53067">
    <property type="entry name" value="Actin-like ATPase domain"/>
    <property type="match status" value="2"/>
</dbReference>
<dbReference type="GO" id="GO:0045127">
    <property type="term" value="F:N-acetylglucosamine kinase activity"/>
    <property type="evidence" value="ECO:0007669"/>
    <property type="project" value="UniProtKB-EC"/>
</dbReference>
<evidence type="ECO:0000313" key="7">
    <source>
        <dbReference type="EMBL" id="KAG8364524.1"/>
    </source>
</evidence>
<reference evidence="7" key="1">
    <citation type="submission" date="2019-10" db="EMBL/GenBank/DDBJ databases">
        <authorList>
            <person name="Zhang R."/>
            <person name="Pan Y."/>
            <person name="Wang J."/>
            <person name="Ma R."/>
            <person name="Yu S."/>
        </authorList>
    </citation>
    <scope>NUCLEOTIDE SEQUENCE</scope>
    <source>
        <strain evidence="7">LA-IB0</strain>
        <tissue evidence="7">Leaf</tissue>
    </source>
</reference>
<evidence type="ECO:0000256" key="1">
    <source>
        <dbReference type="ARBA" id="ARBA00006198"/>
    </source>
</evidence>
<evidence type="ECO:0000256" key="4">
    <source>
        <dbReference type="ARBA" id="ARBA00031123"/>
    </source>
</evidence>
<dbReference type="Proteomes" id="UP000826271">
    <property type="component" value="Unassembled WGS sequence"/>
</dbReference>
<protein>
    <recommendedName>
        <fullName evidence="3">N-acetyl-D-glucosamine kinase</fullName>
        <ecNumber evidence="2">2.7.1.59</ecNumber>
    </recommendedName>
    <alternativeName>
        <fullName evidence="4">GlcNAc kinase</fullName>
    </alternativeName>
</protein>
<dbReference type="InterPro" id="IPR043129">
    <property type="entry name" value="ATPase_NBD"/>
</dbReference>